<dbReference type="PANTHER" id="PTHR18964">
    <property type="entry name" value="ROK (REPRESSOR, ORF, KINASE) FAMILY"/>
    <property type="match status" value="1"/>
</dbReference>
<dbReference type="Gene3D" id="3.30.420.40">
    <property type="match status" value="2"/>
</dbReference>
<dbReference type="PANTHER" id="PTHR18964:SF170">
    <property type="entry name" value="SUGAR KINASE"/>
    <property type="match status" value="1"/>
</dbReference>
<dbReference type="RefSeq" id="WP_013852148.1">
    <property type="nucleotide sequence ID" value="NZ_PKIB01000003.1"/>
</dbReference>
<dbReference type="AlphaFoldDB" id="A0A2I1YH02"/>
<dbReference type="EMBL" id="PKIB01000003">
    <property type="protein sequence ID" value="PLA54157.1"/>
    <property type="molecule type" value="Genomic_DNA"/>
</dbReference>
<protein>
    <submittedName>
        <fullName evidence="2">ROK family protein</fullName>
    </submittedName>
</protein>
<comment type="similarity">
    <text evidence="1">Belongs to the ROK (NagC/XylR) family.</text>
</comment>
<accession>A0A2I1YH02</accession>
<organism evidence="2 3">
    <name type="scientific">Streptococcus macedonicus</name>
    <name type="common">Streptococcus gallolyticus macedonicus</name>
    <dbReference type="NCBI Taxonomy" id="59310"/>
    <lineage>
        <taxon>Bacteria</taxon>
        <taxon>Bacillati</taxon>
        <taxon>Bacillota</taxon>
        <taxon>Bacilli</taxon>
        <taxon>Lactobacillales</taxon>
        <taxon>Streptococcaceae</taxon>
        <taxon>Streptococcus</taxon>
    </lineage>
</organism>
<gene>
    <name evidence="2" type="ORF">CYK21_05880</name>
</gene>
<dbReference type="Proteomes" id="UP000235073">
    <property type="component" value="Unassembled WGS sequence"/>
</dbReference>
<evidence type="ECO:0000313" key="3">
    <source>
        <dbReference type="Proteomes" id="UP000235073"/>
    </source>
</evidence>
<evidence type="ECO:0000256" key="1">
    <source>
        <dbReference type="ARBA" id="ARBA00006479"/>
    </source>
</evidence>
<reference evidence="2 3" key="1">
    <citation type="submission" date="2017-12" db="EMBL/GenBank/DDBJ databases">
        <title>Phylogenetic diversity of female urinary microbiome.</title>
        <authorList>
            <person name="Thomas-White K."/>
            <person name="Wolfe A.J."/>
        </authorList>
    </citation>
    <scope>NUCLEOTIDE SEQUENCE [LARGE SCALE GENOMIC DNA]</scope>
    <source>
        <strain evidence="2 3">UMB0733</strain>
    </source>
</reference>
<comment type="caution">
    <text evidence="2">The sequence shown here is derived from an EMBL/GenBank/DDBJ whole genome shotgun (WGS) entry which is preliminary data.</text>
</comment>
<dbReference type="SUPFAM" id="SSF53067">
    <property type="entry name" value="Actin-like ATPase domain"/>
    <property type="match status" value="1"/>
</dbReference>
<proteinExistence type="inferred from homology"/>
<dbReference type="Pfam" id="PF00480">
    <property type="entry name" value="ROK"/>
    <property type="match status" value="1"/>
</dbReference>
<dbReference type="InterPro" id="IPR000600">
    <property type="entry name" value="ROK"/>
</dbReference>
<sequence>MPLLAIDIGGTTIKYTLYDKGKLGDITSVKTPIDLESFYHCLSNIVEQAKKEHIIQGVAISSPGAVNKNTGVIEGASALPYIHGFNIQSELETLFALPVSIENDANCAALAEVAFGAAKGCTTALLLVLGTGVGGAVVIDGKVHHGEHLFGGEFGYMLVDDTQTFSTVGTTVSMARRYYKRTGEKLDAVEIFERAFLGETIACEEKAFFVHQVARGIFNLSYAFDPDIILIGGGVSQADWLIPDLTKELNNLKQIVGIAPFVPNIARCRFQNAANLMGATVDFLQKNKLS</sequence>
<name>A0A2I1YH02_STRMC</name>
<dbReference type="CDD" id="cd24152">
    <property type="entry name" value="ASKHA_NBD_ROK-like"/>
    <property type="match status" value="1"/>
</dbReference>
<dbReference type="InterPro" id="IPR043129">
    <property type="entry name" value="ATPase_NBD"/>
</dbReference>
<evidence type="ECO:0000313" key="2">
    <source>
        <dbReference type="EMBL" id="PLA54157.1"/>
    </source>
</evidence>